<dbReference type="RefSeq" id="WP_284391244.1">
    <property type="nucleotide sequence ID" value="NZ_BSNG01000001.1"/>
</dbReference>
<protein>
    <submittedName>
        <fullName evidence="1">UPF0303 protein</fullName>
    </submittedName>
</protein>
<dbReference type="PANTHER" id="PTHR28255:SF1">
    <property type="entry name" value="UPF0303 PROTEIN YBR137W"/>
    <property type="match status" value="1"/>
</dbReference>
<dbReference type="InterPro" id="IPR005624">
    <property type="entry name" value="PduO/GlcC-like"/>
</dbReference>
<dbReference type="PANTHER" id="PTHR28255">
    <property type="match status" value="1"/>
</dbReference>
<proteinExistence type="predicted"/>
<name>A0ABQ5UG08_9HYPH</name>
<dbReference type="Proteomes" id="UP001161406">
    <property type="component" value="Unassembled WGS sequence"/>
</dbReference>
<dbReference type="InterPro" id="IPR010371">
    <property type="entry name" value="YBR137W-like"/>
</dbReference>
<dbReference type="PIRSF" id="PIRSF008757">
    <property type="entry name" value="UCP008757"/>
    <property type="match status" value="1"/>
</dbReference>
<organism evidence="1 2">
    <name type="scientific">Devosia yakushimensis</name>
    <dbReference type="NCBI Taxonomy" id="470028"/>
    <lineage>
        <taxon>Bacteria</taxon>
        <taxon>Pseudomonadati</taxon>
        <taxon>Pseudomonadota</taxon>
        <taxon>Alphaproteobacteria</taxon>
        <taxon>Hyphomicrobiales</taxon>
        <taxon>Devosiaceae</taxon>
        <taxon>Devosia</taxon>
    </lineage>
</organism>
<dbReference type="InterPro" id="IPR038084">
    <property type="entry name" value="PduO/GlcC-like_sf"/>
</dbReference>
<reference evidence="1" key="2">
    <citation type="submission" date="2023-01" db="EMBL/GenBank/DDBJ databases">
        <title>Draft genome sequence of Devosia yakushimensis strain NBRC 103855.</title>
        <authorList>
            <person name="Sun Q."/>
            <person name="Mori K."/>
        </authorList>
    </citation>
    <scope>NUCLEOTIDE SEQUENCE</scope>
    <source>
        <strain evidence="1">NBRC 103855</strain>
    </source>
</reference>
<keyword evidence="2" id="KW-1185">Reference proteome</keyword>
<dbReference type="Pfam" id="PF03928">
    <property type="entry name" value="HbpS-like"/>
    <property type="match status" value="1"/>
</dbReference>
<sequence>MTYTLERLAAEQEELLLDRFDYDFVWALGQAIRERASAERAPVAIEVSHGLSPVFTTLLAGATIDNLDWTARKRAVAHRFHKSSLAIRLEAEAGKYDFNDRFRLPKESYVASGGGVPLILRGGTLIGTATVSGLPDADDHRLIVEALRALA</sequence>
<dbReference type="EMBL" id="BSNG01000001">
    <property type="protein sequence ID" value="GLQ10559.1"/>
    <property type="molecule type" value="Genomic_DNA"/>
</dbReference>
<comment type="caution">
    <text evidence="1">The sequence shown here is derived from an EMBL/GenBank/DDBJ whole genome shotgun (WGS) entry which is preliminary data.</text>
</comment>
<dbReference type="Gene3D" id="3.30.450.150">
    <property type="entry name" value="Haem-degrading domain"/>
    <property type="match status" value="1"/>
</dbReference>
<evidence type="ECO:0000313" key="1">
    <source>
        <dbReference type="EMBL" id="GLQ10559.1"/>
    </source>
</evidence>
<gene>
    <name evidence="1" type="ORF">GCM10007913_24910</name>
</gene>
<accession>A0ABQ5UG08</accession>
<evidence type="ECO:0000313" key="2">
    <source>
        <dbReference type="Proteomes" id="UP001161406"/>
    </source>
</evidence>
<dbReference type="SUPFAM" id="SSF143744">
    <property type="entry name" value="GlcG-like"/>
    <property type="match status" value="1"/>
</dbReference>
<reference evidence="1" key="1">
    <citation type="journal article" date="2014" name="Int. J. Syst. Evol. Microbiol.">
        <title>Complete genome of a new Firmicutes species belonging to the dominant human colonic microbiota ('Ruminococcus bicirculans') reveals two chromosomes and a selective capacity to utilize plant glucans.</title>
        <authorList>
            <consortium name="NISC Comparative Sequencing Program"/>
            <person name="Wegmann U."/>
            <person name="Louis P."/>
            <person name="Goesmann A."/>
            <person name="Henrissat B."/>
            <person name="Duncan S.H."/>
            <person name="Flint H.J."/>
        </authorList>
    </citation>
    <scope>NUCLEOTIDE SEQUENCE</scope>
    <source>
        <strain evidence="1">NBRC 103855</strain>
    </source>
</reference>